<feature type="compositionally biased region" description="Low complexity" evidence="11">
    <location>
        <begin position="1258"/>
        <end position="1268"/>
    </location>
</feature>
<evidence type="ECO:0000256" key="11">
    <source>
        <dbReference type="SAM" id="MobiDB-lite"/>
    </source>
</evidence>
<dbReference type="InterPro" id="IPR011993">
    <property type="entry name" value="PH-like_dom_sf"/>
</dbReference>
<dbReference type="GO" id="GO:0005925">
    <property type="term" value="C:focal adhesion"/>
    <property type="evidence" value="ECO:0007669"/>
    <property type="project" value="UniProtKB-SubCell"/>
</dbReference>
<comment type="subcellular location">
    <subcellularLocation>
        <location evidence="1">Cell junction</location>
        <location evidence="1">Focal adhesion</location>
    </subcellularLocation>
</comment>
<evidence type="ECO:0000256" key="3">
    <source>
        <dbReference type="ARBA" id="ARBA00022553"/>
    </source>
</evidence>
<dbReference type="SMART" id="SM00462">
    <property type="entry name" value="PTB"/>
    <property type="match status" value="1"/>
</dbReference>
<dbReference type="InterPro" id="IPR002219">
    <property type="entry name" value="PKC_DAG/PE"/>
</dbReference>
<dbReference type="InterPro" id="IPR035012">
    <property type="entry name" value="Tensin-like_SH2"/>
</dbReference>
<feature type="region of interest" description="Disordered" evidence="11">
    <location>
        <begin position="754"/>
        <end position="777"/>
    </location>
</feature>
<comment type="similarity">
    <text evidence="2">Belongs to the PTEN phosphatase protein family.</text>
</comment>
<evidence type="ECO:0000256" key="2">
    <source>
        <dbReference type="ARBA" id="ARBA00007881"/>
    </source>
</evidence>
<dbReference type="InterPro" id="IPR036860">
    <property type="entry name" value="SH2_dom_sf"/>
</dbReference>
<feature type="compositionally biased region" description="Basic and acidic residues" evidence="11">
    <location>
        <begin position="29"/>
        <end position="38"/>
    </location>
</feature>
<dbReference type="SUPFAM" id="SSF49562">
    <property type="entry name" value="C2 domain (Calcium/lipid-binding domain, CaLB)"/>
    <property type="match status" value="1"/>
</dbReference>
<dbReference type="InterPro" id="IPR029021">
    <property type="entry name" value="Prot-tyrosine_phosphatase-like"/>
</dbReference>
<dbReference type="PROSITE" id="PS00479">
    <property type="entry name" value="ZF_DAG_PE_1"/>
    <property type="match status" value="1"/>
</dbReference>
<dbReference type="InterPro" id="IPR029023">
    <property type="entry name" value="Tensin_phosphatase"/>
</dbReference>
<feature type="compositionally biased region" description="Basic and acidic residues" evidence="11">
    <location>
        <begin position="588"/>
        <end position="597"/>
    </location>
</feature>
<dbReference type="InterPro" id="IPR013625">
    <property type="entry name" value="PTB"/>
</dbReference>
<dbReference type="GeneTree" id="ENSGT00940000163886"/>
<dbReference type="InterPro" id="IPR000980">
    <property type="entry name" value="SH2"/>
</dbReference>
<feature type="compositionally biased region" description="Basic residues" evidence="11">
    <location>
        <begin position="759"/>
        <end position="770"/>
    </location>
</feature>
<keyword evidence="9 10" id="KW-0727">SH2 domain</keyword>
<reference evidence="16" key="1">
    <citation type="submission" date="2021-04" db="EMBL/GenBank/DDBJ databases">
        <authorList>
            <consortium name="Wellcome Sanger Institute Data Sharing"/>
        </authorList>
    </citation>
    <scope>NUCLEOTIDE SEQUENCE [LARGE SCALE GENOMIC DNA]</scope>
</reference>
<dbReference type="Pfam" id="PF10409">
    <property type="entry name" value="PTEN_C2"/>
    <property type="match status" value="1"/>
</dbReference>
<dbReference type="Gene3D" id="3.90.190.10">
    <property type="entry name" value="Protein tyrosine phosphatase superfamily"/>
    <property type="match status" value="1"/>
</dbReference>
<dbReference type="CDD" id="cd20887">
    <property type="entry name" value="C1_TNS2"/>
    <property type="match status" value="1"/>
</dbReference>
<proteinExistence type="inferred from homology"/>
<feature type="compositionally biased region" description="Polar residues" evidence="11">
    <location>
        <begin position="1154"/>
        <end position="1186"/>
    </location>
</feature>
<keyword evidence="17" id="KW-1185">Reference proteome</keyword>
<keyword evidence="3" id="KW-0597">Phosphoprotein</keyword>
<dbReference type="Gene3D" id="3.30.505.10">
    <property type="entry name" value="SH2 domain"/>
    <property type="match status" value="1"/>
</dbReference>
<dbReference type="GO" id="GO:0004725">
    <property type="term" value="F:protein tyrosine phosphatase activity"/>
    <property type="evidence" value="ECO:0007669"/>
    <property type="project" value="TreeGrafter"/>
</dbReference>
<dbReference type="SUPFAM" id="SSF52799">
    <property type="entry name" value="(Phosphotyrosine protein) phosphatases II"/>
    <property type="match status" value="1"/>
</dbReference>
<evidence type="ECO:0000256" key="4">
    <source>
        <dbReference type="ARBA" id="ARBA00022723"/>
    </source>
</evidence>
<dbReference type="PROSITE" id="PS51182">
    <property type="entry name" value="C2_TENSIN"/>
    <property type="match status" value="1"/>
</dbReference>
<dbReference type="Pfam" id="PF00017">
    <property type="entry name" value="SH2"/>
    <property type="match status" value="1"/>
</dbReference>
<keyword evidence="6" id="KW-0862">Zinc</keyword>
<feature type="compositionally biased region" description="Low complexity" evidence="11">
    <location>
        <begin position="542"/>
        <end position="556"/>
    </location>
</feature>
<dbReference type="PANTHER" id="PTHR45734:SF1">
    <property type="entry name" value="TENSIN-2"/>
    <property type="match status" value="1"/>
</dbReference>
<feature type="domain" description="Phorbol-ester/DAG-type" evidence="13">
    <location>
        <begin position="49"/>
        <end position="96"/>
    </location>
</feature>
<gene>
    <name evidence="16" type="primary">tns2a</name>
</gene>
<dbReference type="CDD" id="cd14562">
    <property type="entry name" value="PTP_tensin-2"/>
    <property type="match status" value="1"/>
</dbReference>
<dbReference type="Ensembl" id="ENSSAUT00010010605.1">
    <property type="protein sequence ID" value="ENSSAUP00010009966.1"/>
    <property type="gene ID" value="ENSSAUG00010004888.1"/>
</dbReference>
<evidence type="ECO:0000256" key="10">
    <source>
        <dbReference type="PROSITE-ProRule" id="PRU00191"/>
    </source>
</evidence>
<dbReference type="InterPro" id="IPR033929">
    <property type="entry name" value="Tensin_PTB"/>
</dbReference>
<feature type="region of interest" description="Disordered" evidence="11">
    <location>
        <begin position="651"/>
        <end position="734"/>
    </location>
</feature>
<dbReference type="InterPro" id="IPR006020">
    <property type="entry name" value="PTB/PI_dom"/>
</dbReference>
<dbReference type="PROSITE" id="PS50081">
    <property type="entry name" value="ZF_DAG_PE_2"/>
    <property type="match status" value="1"/>
</dbReference>
<organism evidence="16 17">
    <name type="scientific">Sparus aurata</name>
    <name type="common">Gilthead sea bream</name>
    <dbReference type="NCBI Taxonomy" id="8175"/>
    <lineage>
        <taxon>Eukaryota</taxon>
        <taxon>Metazoa</taxon>
        <taxon>Chordata</taxon>
        <taxon>Craniata</taxon>
        <taxon>Vertebrata</taxon>
        <taxon>Euteleostomi</taxon>
        <taxon>Actinopterygii</taxon>
        <taxon>Neopterygii</taxon>
        <taxon>Teleostei</taxon>
        <taxon>Neoteleostei</taxon>
        <taxon>Acanthomorphata</taxon>
        <taxon>Eupercaria</taxon>
        <taxon>Spariformes</taxon>
        <taxon>Sparidae</taxon>
        <taxon>Sparus</taxon>
    </lineage>
</organism>
<dbReference type="FunFam" id="2.30.29.30:FF:000039">
    <property type="entry name" value="Tensin 1"/>
    <property type="match status" value="1"/>
</dbReference>
<feature type="compositionally biased region" description="Low complexity" evidence="11">
    <location>
        <begin position="1107"/>
        <end position="1118"/>
    </location>
</feature>
<dbReference type="OMA" id="IVQREEM"/>
<dbReference type="CDD" id="cd01213">
    <property type="entry name" value="PTB_tensin"/>
    <property type="match status" value="1"/>
</dbReference>
<keyword evidence="8" id="KW-0965">Cell junction</keyword>
<feature type="region of interest" description="Disordered" evidence="11">
    <location>
        <begin position="1104"/>
        <end position="1415"/>
    </location>
</feature>
<reference evidence="16" key="2">
    <citation type="submission" date="2025-08" db="UniProtKB">
        <authorList>
            <consortium name="Ensembl"/>
        </authorList>
    </citation>
    <scope>IDENTIFICATION</scope>
</reference>
<sequence>MGCVLSSDWCGEEEVQPVPVVRSSSLKRRSLERSESGRMRLTKGGKGEPHVFKEKTFKKKRQCSVCRQNVDNVGSFCRVCKTATHRKCEAKVTSACIPPPSNDLQRRGTAPSRHTQHLGSTKSLTYTKQRNTLPRSFSVDRVMERVMERHYDFDLTYITERIISVFFPPKLEEQRYRLNLKEVAAMLKSKHQDKFLLLNLSERRHDISRLNPKVHDFGWPDLHAPPLDKICAICKAMETWLTSDPQHVVVLHCKGNKGKTGVIIAAYMHYSKISAGADQALSTLAMRKFCEDKVSSSLQPSQNRYIYYFGGLLSGAIKMNSSPLFLHQVLIPSLPNFQGEGGYYPFLKIYQSMQLVYTSGIYDLQGTGGRRLCVTIEPALLLKGDIMVKCYHRRAQAADRDTVFRLQFHTCTIHGSQLWFGKGELDEACIDERFPSDATVEFVFSSGPERIKGREYQKNDPAVTVDYNTADPVVRWDSYENFNQRYQDSLEDIAHTRGPLDGSLYAQIKKRRGPSSGSISSTNGGNLAAGLSEDHLIAQGSDSALSAHSSHLNQSSIHPEHQEEPVRPPPPTRQEREELERLLGGIEGNRDGERETAILDDGDSLPSGTLRLNRSCSCRDGYRSQRCAEPGCDRTLLMPNGYCLDRAPGTNGHHGATPSASPSPAAPPSHMDLCQHYSPHPHQSLPPPDLVWDRQSGPQHYLHRSCSDTPSSRHMCPYPSPDLTPHSHNHPHHHPLSAPGRLCCREEDYGPYHHPPPPHSHHHPHPHHPKPSTSPTYHDIMLMDGLPPPGCPCRDCSIRREDSAAYHSMRLDRGDSFHWDREAELQQREVGLRRAREAELPRGSDLHWERDPGLRRGRELSLHWERDREAELQWERDREAEYWHRRATVASYGPQGHDLPAFTFDPLPSGHPAYPEASRSHAHSHLDLKYSSSSSGYQTPRQVFPCSPYQPSPSESRGYASGYQSESTSPLPPASSMTGPCSHSNGQAEHNHHHHHPDSQQSYGSDSHTDGLRSSGESVGWRDHITHGSFKRVHRDGHAACSTPSDMSGPPTPVHTSSPLRTQESPSPGGREYEIRTTDILSSDYEASQPQDGNYRTDIIVHESSESQKSSTEPSSMSQAAKDTPAIPIHPQPHNHCTAPTDPSPTSPHRQHCSTDTPSASATQNTSSFNSATPATTHQGLCQAPSSPERLPQPGPLSVQTPHPSEAASLPPAVAQEVSQPQSQTQTQASGMTRSTPAQVIPSSPTREPHPETPKPTTPTHSATSAPASPTPAAPSSPQHMSSSMEGSPVSDAPVPGFATLGRKLMLGGSDPHHPNHIQQQAPPHHHYPGMEHSAAGQNPTQDTSKRPCYSAHTPQLHPSSYSNYSTISIPLPHPQPPLPEKRHPPAHPGSPNDGVGTLRSAVGHVPPSTNNTAQHQHHVTFSPTVGEIAPPAGQNDGEASVEAENANRVSVKFVQDSSRFWYKPGISREQAIAALKEREPGTFLIRDSNSFQGAYGLALKVATPPPNVSNHNSKVSDPLEQLVRHFLIETGPRGVKIKGCQNEPYFGSLSALVYQHSITPISLPCALKIPEKDLIGEVPEVQPVSNISTAADLLKQGAACNVLYLNSVETESLTGPQAIAKATDATLGRNPRPAATVVQFKVTSQGITLTDSQRRVFFRRHYPVNSVTFSSIDPKDRRWTNSDNTTVKVFGFVAKKPGSLAENVCHLFAELDPDQPASAIVNFINKVMLSPRR</sequence>
<dbReference type="Gene3D" id="3.30.60.20">
    <property type="match status" value="1"/>
</dbReference>
<evidence type="ECO:0000259" key="13">
    <source>
        <dbReference type="PROSITE" id="PS50081"/>
    </source>
</evidence>
<dbReference type="InterPro" id="IPR046349">
    <property type="entry name" value="C1-like_sf"/>
</dbReference>
<dbReference type="InterPro" id="IPR051484">
    <property type="entry name" value="Tensin_PTEN_phosphatase"/>
</dbReference>
<evidence type="ECO:0000256" key="1">
    <source>
        <dbReference type="ARBA" id="ARBA00004246"/>
    </source>
</evidence>
<feature type="compositionally biased region" description="Polar residues" evidence="11">
    <location>
        <begin position="1229"/>
        <end position="1244"/>
    </location>
</feature>
<feature type="domain" description="C2 tensin-type" evidence="15">
    <location>
        <begin position="321"/>
        <end position="447"/>
    </location>
</feature>
<dbReference type="Pfam" id="PF08416">
    <property type="entry name" value="PTB"/>
    <property type="match status" value="1"/>
</dbReference>
<dbReference type="FunFam" id="3.30.505.10:FF:000002">
    <property type="entry name" value="Tensin 1"/>
    <property type="match status" value="1"/>
</dbReference>
<dbReference type="Gene3D" id="2.30.29.30">
    <property type="entry name" value="Pleckstrin-homology domain (PH domain)/Phosphotyrosine-binding domain (PTB)"/>
    <property type="match status" value="1"/>
</dbReference>
<dbReference type="InParanoid" id="A0A671U6I2"/>
<keyword evidence="4" id="KW-0479">Metal-binding</keyword>
<dbReference type="OrthoDB" id="6273691at2759"/>
<evidence type="ECO:0000259" key="14">
    <source>
        <dbReference type="PROSITE" id="PS51181"/>
    </source>
</evidence>
<dbReference type="PANTHER" id="PTHR45734">
    <property type="entry name" value="TENSIN"/>
    <property type="match status" value="1"/>
</dbReference>
<dbReference type="SUPFAM" id="SSF50729">
    <property type="entry name" value="PH domain-like"/>
    <property type="match status" value="1"/>
</dbReference>
<feature type="compositionally biased region" description="Polar residues" evidence="11">
    <location>
        <begin position="1054"/>
        <end position="1066"/>
    </location>
</feature>
<feature type="compositionally biased region" description="Polar residues" evidence="11">
    <location>
        <begin position="962"/>
        <end position="988"/>
    </location>
</feature>
<dbReference type="SMART" id="SM00252">
    <property type="entry name" value="SH2"/>
    <property type="match status" value="1"/>
</dbReference>
<name>A0A671U6I2_SPAAU</name>
<feature type="domain" description="Phosphatase tensin-type" evidence="14">
    <location>
        <begin position="144"/>
        <end position="316"/>
    </location>
</feature>
<reference evidence="16" key="3">
    <citation type="submission" date="2025-09" db="UniProtKB">
        <authorList>
            <consortium name="Ensembl"/>
        </authorList>
    </citation>
    <scope>IDENTIFICATION</scope>
</reference>
<dbReference type="SMART" id="SM00109">
    <property type="entry name" value="C1"/>
    <property type="match status" value="1"/>
</dbReference>
<evidence type="ECO:0000259" key="15">
    <source>
        <dbReference type="PROSITE" id="PS51182"/>
    </source>
</evidence>
<accession>A0A671U6I2</accession>
<dbReference type="PROSITE" id="PS51181">
    <property type="entry name" value="PPASE_TENSIN"/>
    <property type="match status" value="1"/>
</dbReference>
<evidence type="ECO:0000256" key="8">
    <source>
        <dbReference type="ARBA" id="ARBA00022949"/>
    </source>
</evidence>
<evidence type="ECO:0000256" key="6">
    <source>
        <dbReference type="ARBA" id="ARBA00022833"/>
    </source>
</evidence>
<keyword evidence="5" id="KW-0378">Hydrolase</keyword>
<dbReference type="SMART" id="SM00404">
    <property type="entry name" value="PTPc_motif"/>
    <property type="match status" value="1"/>
</dbReference>
<evidence type="ECO:0000256" key="9">
    <source>
        <dbReference type="ARBA" id="ARBA00022999"/>
    </source>
</evidence>
<dbReference type="InterPro" id="IPR014020">
    <property type="entry name" value="Tensin_C2-dom"/>
</dbReference>
<dbReference type="SMART" id="SM01326">
    <property type="entry name" value="PTEN_C2"/>
    <property type="match status" value="1"/>
</dbReference>
<evidence type="ECO:0000313" key="17">
    <source>
        <dbReference type="Proteomes" id="UP000472265"/>
    </source>
</evidence>
<keyword evidence="7" id="KW-0904">Protein phosphatase</keyword>
<dbReference type="SUPFAM" id="SSF55550">
    <property type="entry name" value="SH2 domain"/>
    <property type="match status" value="1"/>
</dbReference>
<dbReference type="PROSITE" id="PS50001">
    <property type="entry name" value="SH2"/>
    <property type="match status" value="1"/>
</dbReference>
<dbReference type="InterPro" id="IPR035892">
    <property type="entry name" value="C2_domain_sf"/>
</dbReference>
<dbReference type="CDD" id="cd09927">
    <property type="entry name" value="SH2_Tensin_like"/>
    <property type="match status" value="1"/>
</dbReference>
<feature type="compositionally biased region" description="Polar residues" evidence="11">
    <location>
        <begin position="1353"/>
        <end position="1369"/>
    </location>
</feature>
<evidence type="ECO:0000256" key="7">
    <source>
        <dbReference type="ARBA" id="ARBA00022912"/>
    </source>
</evidence>
<feature type="region of interest" description="Disordered" evidence="11">
    <location>
        <begin position="99"/>
        <end position="122"/>
    </location>
</feature>
<evidence type="ECO:0000259" key="12">
    <source>
        <dbReference type="PROSITE" id="PS50001"/>
    </source>
</evidence>
<protein>
    <submittedName>
        <fullName evidence="16">Tensin-2-like</fullName>
    </submittedName>
</protein>
<feature type="region of interest" description="Disordered" evidence="11">
    <location>
        <begin position="542"/>
        <end position="603"/>
    </location>
</feature>
<dbReference type="SUPFAM" id="SSF57889">
    <property type="entry name" value="Cysteine-rich domain"/>
    <property type="match status" value="1"/>
</dbReference>
<feature type="domain" description="SH2" evidence="12">
    <location>
        <begin position="1462"/>
        <end position="1572"/>
    </location>
</feature>
<feature type="compositionally biased region" description="Low complexity" evidence="11">
    <location>
        <begin position="1219"/>
        <end position="1228"/>
    </location>
</feature>
<dbReference type="Proteomes" id="UP000472265">
    <property type="component" value="Chromosome 7"/>
</dbReference>
<dbReference type="FunFam" id="3.90.190.10:FF:000010">
    <property type="entry name" value="tensin-1 isoform X2"/>
    <property type="match status" value="1"/>
</dbReference>
<evidence type="ECO:0000313" key="16">
    <source>
        <dbReference type="Ensembl" id="ENSSAUP00010009966.1"/>
    </source>
</evidence>
<dbReference type="InterPro" id="IPR003595">
    <property type="entry name" value="Tyr_Pase_cat"/>
</dbReference>
<feature type="region of interest" description="Disordered" evidence="11">
    <location>
        <begin position="910"/>
        <end position="1072"/>
    </location>
</feature>
<dbReference type="GO" id="GO:0046872">
    <property type="term" value="F:metal ion binding"/>
    <property type="evidence" value="ECO:0007669"/>
    <property type="project" value="UniProtKB-KW"/>
</dbReference>
<evidence type="ECO:0000256" key="5">
    <source>
        <dbReference type="ARBA" id="ARBA00022801"/>
    </source>
</evidence>
<dbReference type="Gene3D" id="2.60.40.1110">
    <property type="match status" value="1"/>
</dbReference>
<feature type="region of interest" description="Disordered" evidence="11">
    <location>
        <begin position="29"/>
        <end position="49"/>
    </location>
</feature>